<evidence type="ECO:0000313" key="1">
    <source>
        <dbReference type="EMBL" id="RRT43196.1"/>
    </source>
</evidence>
<evidence type="ECO:0000313" key="2">
    <source>
        <dbReference type="Proteomes" id="UP000287651"/>
    </source>
</evidence>
<accession>A0A426XUQ6</accession>
<reference evidence="1 2" key="1">
    <citation type="journal article" date="2014" name="Agronomy (Basel)">
        <title>A Draft Genome Sequence for Ensete ventricosum, the Drought-Tolerant Tree Against Hunger.</title>
        <authorList>
            <person name="Harrison J."/>
            <person name="Moore K.A."/>
            <person name="Paszkiewicz K."/>
            <person name="Jones T."/>
            <person name="Grant M."/>
            <person name="Ambacheew D."/>
            <person name="Muzemil S."/>
            <person name="Studholme D.J."/>
        </authorList>
    </citation>
    <scope>NUCLEOTIDE SEQUENCE [LARGE SCALE GENOMIC DNA]</scope>
</reference>
<organism evidence="1 2">
    <name type="scientific">Ensete ventricosum</name>
    <name type="common">Abyssinian banana</name>
    <name type="synonym">Musa ensete</name>
    <dbReference type="NCBI Taxonomy" id="4639"/>
    <lineage>
        <taxon>Eukaryota</taxon>
        <taxon>Viridiplantae</taxon>
        <taxon>Streptophyta</taxon>
        <taxon>Embryophyta</taxon>
        <taxon>Tracheophyta</taxon>
        <taxon>Spermatophyta</taxon>
        <taxon>Magnoliopsida</taxon>
        <taxon>Liliopsida</taxon>
        <taxon>Zingiberales</taxon>
        <taxon>Musaceae</taxon>
        <taxon>Ensete</taxon>
    </lineage>
</organism>
<comment type="caution">
    <text evidence="1">The sequence shown here is derived from an EMBL/GenBank/DDBJ whole genome shotgun (WGS) entry which is preliminary data.</text>
</comment>
<dbReference type="Proteomes" id="UP000287651">
    <property type="component" value="Unassembled WGS sequence"/>
</dbReference>
<name>A0A426XUQ6_ENSVE</name>
<sequence>MPLVHQCGDGHSLIIVNHVSEATREVRTNMFAISIFTTRYKRYIPVRQVAGMRTARYRAVPSKIDRRQSISTVGGRFRP</sequence>
<gene>
    <name evidence="1" type="ORF">B296_00055962</name>
</gene>
<proteinExistence type="predicted"/>
<dbReference type="AlphaFoldDB" id="A0A426XUQ6"/>
<protein>
    <submittedName>
        <fullName evidence="1">Uncharacterized protein</fullName>
    </submittedName>
</protein>
<dbReference type="EMBL" id="AMZH03017305">
    <property type="protein sequence ID" value="RRT43196.1"/>
    <property type="molecule type" value="Genomic_DNA"/>
</dbReference>